<evidence type="ECO:0008006" key="5">
    <source>
        <dbReference type="Google" id="ProtNLM"/>
    </source>
</evidence>
<gene>
    <name evidence="3" type="ORF">MAMC_00418</name>
</gene>
<dbReference type="OrthoDB" id="191000at2"/>
<dbReference type="AlphaFoldDB" id="A0A5E6M744"/>
<dbReference type="Pfam" id="PF07027">
    <property type="entry name" value="DUF1318"/>
    <property type="match status" value="1"/>
</dbReference>
<comment type="caution">
    <text evidence="3">The sequence shown here is derived from an EMBL/GenBank/DDBJ whole genome shotgun (WGS) entry which is preliminary data.</text>
</comment>
<protein>
    <recommendedName>
        <fullName evidence="5">DUF1318 domain-containing protein</fullName>
    </recommendedName>
</protein>
<dbReference type="RefSeq" id="WP_142524525.1">
    <property type="nucleotide sequence ID" value="NZ_CABFUZ020000081.1"/>
</dbReference>
<feature type="region of interest" description="Disordered" evidence="1">
    <location>
        <begin position="139"/>
        <end position="176"/>
    </location>
</feature>
<feature type="compositionally biased region" description="Basic and acidic residues" evidence="1">
    <location>
        <begin position="153"/>
        <end position="176"/>
    </location>
</feature>
<dbReference type="PROSITE" id="PS51257">
    <property type="entry name" value="PROKAR_LIPOPROTEIN"/>
    <property type="match status" value="1"/>
</dbReference>
<evidence type="ECO:0000313" key="4">
    <source>
        <dbReference type="Proteomes" id="UP000381693"/>
    </source>
</evidence>
<dbReference type="InterPro" id="IPR008309">
    <property type="entry name" value="YdbL"/>
</dbReference>
<keyword evidence="4" id="KW-1185">Reference proteome</keyword>
<evidence type="ECO:0000313" key="3">
    <source>
        <dbReference type="EMBL" id="VVM05131.1"/>
    </source>
</evidence>
<reference evidence="3" key="1">
    <citation type="submission" date="2019-09" db="EMBL/GenBank/DDBJ databases">
        <authorList>
            <person name="Cremers G."/>
        </authorList>
    </citation>
    <scope>NUCLEOTIDE SEQUENCE [LARGE SCALE GENOMIC DNA]</scope>
    <source>
        <strain evidence="3">3B</strain>
    </source>
</reference>
<accession>A0A5E6M744</accession>
<proteinExistence type="predicted"/>
<feature type="signal peptide" evidence="2">
    <location>
        <begin position="1"/>
        <end position="20"/>
    </location>
</feature>
<evidence type="ECO:0000256" key="1">
    <source>
        <dbReference type="SAM" id="MobiDB-lite"/>
    </source>
</evidence>
<sequence>MRVGKMLFLVCSVAALGSCAQVRLSSPNPLLFDVDVDTEIRSPPLQSRDGAAAANLQQKRRIHMSEVQALKNAHIVGETRNGYLQILKEPEESVYRSYVDRIVEEENRARYLLYSTEAKKEEKSLTRIEARYGERWRDDAFPGEYVQQPDGSWAKKEDPGQEAARPADTHRRASGG</sequence>
<evidence type="ECO:0000256" key="2">
    <source>
        <dbReference type="SAM" id="SignalP"/>
    </source>
</evidence>
<keyword evidence="2" id="KW-0732">Signal</keyword>
<feature type="chain" id="PRO_5022949198" description="DUF1318 domain-containing protein" evidence="2">
    <location>
        <begin position="21"/>
        <end position="176"/>
    </location>
</feature>
<dbReference type="Proteomes" id="UP000381693">
    <property type="component" value="Unassembled WGS sequence"/>
</dbReference>
<name>A0A5E6M744_9BACT</name>
<organism evidence="3 4">
    <name type="scientific">Methylacidimicrobium cyclopophantes</name>
    <dbReference type="NCBI Taxonomy" id="1041766"/>
    <lineage>
        <taxon>Bacteria</taxon>
        <taxon>Pseudomonadati</taxon>
        <taxon>Verrucomicrobiota</taxon>
        <taxon>Methylacidimicrobium</taxon>
    </lineage>
</organism>
<dbReference type="EMBL" id="CABFUZ020000081">
    <property type="protein sequence ID" value="VVM05131.1"/>
    <property type="molecule type" value="Genomic_DNA"/>
</dbReference>